<evidence type="ECO:0000313" key="2">
    <source>
        <dbReference type="Proteomes" id="UP000029248"/>
    </source>
</evidence>
<gene>
    <name evidence="1" type="ORF">IY72_15375</name>
</gene>
<proteinExistence type="predicted"/>
<reference evidence="1 2" key="2">
    <citation type="submission" date="2014-09" db="EMBL/GenBank/DDBJ databases">
        <title>Genome announcement of three Brucella strains isolated from bovine in Zimbabwe.</title>
        <authorList>
            <person name="Ledwaba M.M.B."/>
            <person name="Mafofo J.J."/>
            <person name="van Heerden H.H."/>
        </authorList>
    </citation>
    <scope>NUCLEOTIDE SEQUENCE [LARGE SCALE GENOMIC DNA]</scope>
    <source>
        <strain evidence="1 2">ZW046</strain>
    </source>
</reference>
<dbReference type="AlphaFoldDB" id="A0AAU8REN4"/>
<sequence length="71" mass="8065">MAVSVLEIEGMRAAPAMMPAVPCETDATLTRSTRFLLRSALLLRGLWMESILQPSKDRIFYLSMRFDSKRS</sequence>
<protein>
    <submittedName>
        <fullName evidence="1">Uncharacterized protein</fullName>
    </submittedName>
</protein>
<accession>A0AAU8REN4</accession>
<dbReference type="KEGG" id="bsg:IY72_15375"/>
<reference evidence="1 2" key="1">
    <citation type="submission" date="2014-07" db="EMBL/GenBank/DDBJ databases">
        <authorList>
            <person name="Ledwaba M.B."/>
            <person name="Mafofo J."/>
            <person name="van Heerden H."/>
        </authorList>
    </citation>
    <scope>NUCLEOTIDE SEQUENCE [LARGE SCALE GENOMIC DNA]</scope>
    <source>
        <strain evidence="1 2">ZW046</strain>
    </source>
</reference>
<dbReference type="KEGG" id="bsw:IY71_15425"/>
<dbReference type="Proteomes" id="UP000029248">
    <property type="component" value="Chromosome 2"/>
</dbReference>
<evidence type="ECO:0000313" key="1">
    <source>
        <dbReference type="EMBL" id="AIN89208.1"/>
    </source>
</evidence>
<name>A0AAU8REN4_BRUSS</name>
<organism evidence="1 2">
    <name type="scientific">Brucella suis</name>
    <dbReference type="NCBI Taxonomy" id="29461"/>
    <lineage>
        <taxon>Bacteria</taxon>
        <taxon>Pseudomonadati</taxon>
        <taxon>Pseudomonadota</taxon>
        <taxon>Alphaproteobacteria</taxon>
        <taxon>Hyphomicrobiales</taxon>
        <taxon>Brucellaceae</taxon>
        <taxon>Brucella/Ochrobactrum group</taxon>
        <taxon>Brucella</taxon>
    </lineage>
</organism>
<dbReference type="EMBL" id="CP009097">
    <property type="protein sequence ID" value="AIN89208.1"/>
    <property type="molecule type" value="Genomic_DNA"/>
</dbReference>